<dbReference type="PROSITE" id="PS00758">
    <property type="entry name" value="ARGE_DAPE_CPG2_1"/>
    <property type="match status" value="1"/>
</dbReference>
<dbReference type="Gene3D" id="1.10.150.900">
    <property type="match status" value="1"/>
</dbReference>
<comment type="caution">
    <text evidence="7">The sequence shown here is derived from an EMBL/GenBank/DDBJ whole genome shotgun (WGS) entry which is preliminary data.</text>
</comment>
<dbReference type="PANTHER" id="PTHR43808">
    <property type="entry name" value="ACETYLORNITHINE DEACETYLASE"/>
    <property type="match status" value="1"/>
</dbReference>
<evidence type="ECO:0000313" key="8">
    <source>
        <dbReference type="Proteomes" id="UP000269289"/>
    </source>
</evidence>
<evidence type="ECO:0000256" key="2">
    <source>
        <dbReference type="ARBA" id="ARBA00006247"/>
    </source>
</evidence>
<dbReference type="AlphaFoldDB" id="A0A3M2J3Y3"/>
<sequence length="444" mass="46758">MTVLPDPERLTGETVELLQALIRNACVNEGTVDSGQEIRNARTIADYLDGVGLDIEIVEPQPGRASLVTRVPGRVPGAPSLGLVGHTDVVPVEPDGWTRDPFGGELVDGWVWGRGAIDMLGLTAAYAVVTRAVAAAGVPLSGDLLLAAVADEEHGSVWGVDWLTTHRWDLVRADHVLTESGGVPVGTHRTLAVGEKGGAGRRLRVVGTPGHGSGPYGSRNAIVLAAEAVRRIAALRGPVVVGDLWRRYVDALDLPADVREAALDPDRLDDVLPLLGALAPVAHATTHTTVAPTVLHAGSKPNVIPGLAEVVLDIRVLPGARPADVDGLLAEAIGDLGPFVHVEGDRWGEPSLSPTDTELYRVIEKAVGDRTGGAAVLPTLGTGGTDGRFYRRRGTPAYGFGLLSPDWDPGTWRGLFHGNDERVDVASLRLTATALHDVVTTFLR</sequence>
<dbReference type="InterPro" id="IPR001261">
    <property type="entry name" value="ArgE/DapE_CS"/>
</dbReference>
<comment type="cofactor">
    <cofactor evidence="1">
        <name>Zn(2+)</name>
        <dbReference type="ChEBI" id="CHEBI:29105"/>
    </cofactor>
</comment>
<dbReference type="EMBL" id="RFFI01000093">
    <property type="protein sequence ID" value="RMI06791.1"/>
    <property type="molecule type" value="Genomic_DNA"/>
</dbReference>
<keyword evidence="8" id="KW-1185">Reference proteome</keyword>
<dbReference type="InterPro" id="IPR011650">
    <property type="entry name" value="Peptidase_M20_dimer"/>
</dbReference>
<evidence type="ECO:0000256" key="5">
    <source>
        <dbReference type="ARBA" id="ARBA00022833"/>
    </source>
</evidence>
<dbReference type="InterPro" id="IPR036264">
    <property type="entry name" value="Bact_exopeptidase_dim_dom"/>
</dbReference>
<keyword evidence="3" id="KW-0479">Metal-binding</keyword>
<evidence type="ECO:0000256" key="1">
    <source>
        <dbReference type="ARBA" id="ARBA00001947"/>
    </source>
</evidence>
<dbReference type="InterPro" id="IPR050072">
    <property type="entry name" value="Peptidase_M20A"/>
</dbReference>
<dbReference type="SUPFAM" id="SSF53187">
    <property type="entry name" value="Zn-dependent exopeptidases"/>
    <property type="match status" value="1"/>
</dbReference>
<keyword evidence="4 7" id="KW-0378">Hydrolase</keyword>
<feature type="domain" description="Peptidase M20 dimerisation" evidence="6">
    <location>
        <begin position="193"/>
        <end position="336"/>
    </location>
</feature>
<dbReference type="InterPro" id="IPR002933">
    <property type="entry name" value="Peptidase_M20"/>
</dbReference>
<evidence type="ECO:0000256" key="4">
    <source>
        <dbReference type="ARBA" id="ARBA00022801"/>
    </source>
</evidence>
<dbReference type="RefSeq" id="WP_122150342.1">
    <property type="nucleotide sequence ID" value="NZ_RFFI01000093.1"/>
</dbReference>
<dbReference type="OrthoDB" id="7055905at2"/>
<evidence type="ECO:0000313" key="7">
    <source>
        <dbReference type="EMBL" id="RMI06791.1"/>
    </source>
</evidence>
<name>A0A3M2J3Y3_9CELL</name>
<dbReference type="Proteomes" id="UP000269289">
    <property type="component" value="Unassembled WGS sequence"/>
</dbReference>
<accession>A0A3M2J3Y3</accession>
<keyword evidence="5" id="KW-0862">Zinc</keyword>
<dbReference type="Gene3D" id="3.40.630.10">
    <property type="entry name" value="Zn peptidases"/>
    <property type="match status" value="1"/>
</dbReference>
<dbReference type="GO" id="GO:0046872">
    <property type="term" value="F:metal ion binding"/>
    <property type="evidence" value="ECO:0007669"/>
    <property type="project" value="UniProtKB-KW"/>
</dbReference>
<evidence type="ECO:0000256" key="3">
    <source>
        <dbReference type="ARBA" id="ARBA00022723"/>
    </source>
</evidence>
<gene>
    <name evidence="7" type="ORF">EBM89_15080</name>
</gene>
<dbReference type="Pfam" id="PF01546">
    <property type="entry name" value="Peptidase_M20"/>
    <property type="match status" value="1"/>
</dbReference>
<protein>
    <submittedName>
        <fullName evidence="7">M20/M25/M40 family metallo-hydrolase</fullName>
    </submittedName>
</protein>
<dbReference type="GO" id="GO:0016787">
    <property type="term" value="F:hydrolase activity"/>
    <property type="evidence" value="ECO:0007669"/>
    <property type="project" value="UniProtKB-KW"/>
</dbReference>
<organism evidence="7 8">
    <name type="scientific">Cellulomonas triticagri</name>
    <dbReference type="NCBI Taxonomy" id="2483352"/>
    <lineage>
        <taxon>Bacteria</taxon>
        <taxon>Bacillati</taxon>
        <taxon>Actinomycetota</taxon>
        <taxon>Actinomycetes</taxon>
        <taxon>Micrococcales</taxon>
        <taxon>Cellulomonadaceae</taxon>
        <taxon>Cellulomonas</taxon>
    </lineage>
</organism>
<reference evidence="7 8" key="1">
    <citation type="submission" date="2018-10" db="EMBL/GenBank/DDBJ databases">
        <title>Isolation, diversity and antifungal activity of actinobacteria from wheat.</title>
        <authorList>
            <person name="Han C."/>
        </authorList>
    </citation>
    <scope>NUCLEOTIDE SEQUENCE [LARGE SCALE GENOMIC DNA]</scope>
    <source>
        <strain evidence="7 8">NEAU-YY56</strain>
    </source>
</reference>
<dbReference type="SUPFAM" id="SSF55031">
    <property type="entry name" value="Bacterial exopeptidase dimerisation domain"/>
    <property type="match status" value="1"/>
</dbReference>
<evidence type="ECO:0000259" key="6">
    <source>
        <dbReference type="Pfam" id="PF07687"/>
    </source>
</evidence>
<proteinExistence type="inferred from homology"/>
<dbReference type="PANTHER" id="PTHR43808:SF8">
    <property type="entry name" value="PEPTIDASE M20 DIMERISATION DOMAIN-CONTAINING PROTEIN"/>
    <property type="match status" value="1"/>
</dbReference>
<dbReference type="Pfam" id="PF07687">
    <property type="entry name" value="M20_dimer"/>
    <property type="match status" value="1"/>
</dbReference>
<dbReference type="Gene3D" id="3.30.70.360">
    <property type="match status" value="1"/>
</dbReference>
<comment type="similarity">
    <text evidence="2">Belongs to the peptidase M20A family.</text>
</comment>